<dbReference type="Pfam" id="PF04345">
    <property type="entry name" value="Chor_lyase"/>
    <property type="match status" value="1"/>
</dbReference>
<comment type="subcellular location">
    <subcellularLocation>
        <location evidence="4">Cytoplasm</location>
    </subcellularLocation>
</comment>
<dbReference type="InterPro" id="IPR028978">
    <property type="entry name" value="Chorismate_lyase_/UTRA_dom_sf"/>
</dbReference>
<sequence>MTTRSPLFARPPVWRPVRPGQSHHIPPGAESWLFEQGSLTLRLRALCGEKFRVRLLRQNWAQPYADEARALGLPQLRRVVVREVLLQCGDRPLVAARSVIPADTLRGAGHALARLGTRPLGEILFRDPRLERTHLELTALEPRLWRRELAASLNLTGKIRGRRSCYRIGPGCLLVAEFFLPALFALEQNP</sequence>
<feature type="binding site" evidence="4">
    <location>
        <position position="82"/>
    </location>
    <ligand>
        <name>substrate</name>
    </ligand>
</feature>
<dbReference type="Gene3D" id="3.40.1410.10">
    <property type="entry name" value="Chorismate lyase-like"/>
    <property type="match status" value="1"/>
</dbReference>
<gene>
    <name evidence="4" type="primary">ubiC</name>
    <name evidence="5" type="ORF">SAMN02949497_2554</name>
</gene>
<keyword evidence="4" id="KW-0670">Pyruvate</keyword>
<comment type="pathway">
    <text evidence="4">Cofactor biosynthesis; ubiquinone biosynthesis.</text>
</comment>
<dbReference type="InterPro" id="IPR007440">
    <property type="entry name" value="Chorismate--pyruvate_lyase"/>
</dbReference>
<evidence type="ECO:0000256" key="2">
    <source>
        <dbReference type="ARBA" id="ARBA00022688"/>
    </source>
</evidence>
<dbReference type="Proteomes" id="UP000192923">
    <property type="component" value="Unassembled WGS sequence"/>
</dbReference>
<evidence type="ECO:0000313" key="6">
    <source>
        <dbReference type="Proteomes" id="UP000192923"/>
    </source>
</evidence>
<protein>
    <recommendedName>
        <fullName evidence="4">Probable chorismate pyruvate-lyase</fullName>
        <shortName evidence="4">CL</shortName>
        <shortName evidence="4">CPL</shortName>
        <ecNumber evidence="4">4.1.3.40</ecNumber>
    </recommendedName>
</protein>
<dbReference type="AlphaFoldDB" id="A0A1Y6D2X2"/>
<comment type="catalytic activity">
    <reaction evidence="4">
        <text>chorismate = 4-hydroxybenzoate + pyruvate</text>
        <dbReference type="Rhea" id="RHEA:16505"/>
        <dbReference type="ChEBI" id="CHEBI:15361"/>
        <dbReference type="ChEBI" id="CHEBI:17879"/>
        <dbReference type="ChEBI" id="CHEBI:29748"/>
        <dbReference type="EC" id="4.1.3.40"/>
    </reaction>
</comment>
<evidence type="ECO:0000313" key="5">
    <source>
        <dbReference type="EMBL" id="SMF95203.1"/>
    </source>
</evidence>
<dbReference type="GO" id="GO:0006744">
    <property type="term" value="P:ubiquinone biosynthetic process"/>
    <property type="evidence" value="ECO:0007669"/>
    <property type="project" value="UniProtKB-UniRule"/>
</dbReference>
<dbReference type="EMBL" id="FXAM01000001">
    <property type="protein sequence ID" value="SMF95203.1"/>
    <property type="molecule type" value="Genomic_DNA"/>
</dbReference>
<keyword evidence="6" id="KW-1185">Reference proteome</keyword>
<feature type="binding site" evidence="4">
    <location>
        <position position="120"/>
    </location>
    <ligand>
        <name>substrate</name>
    </ligand>
</feature>
<evidence type="ECO:0000256" key="1">
    <source>
        <dbReference type="ARBA" id="ARBA00022490"/>
    </source>
</evidence>
<dbReference type="PANTHER" id="PTHR38683">
    <property type="entry name" value="CHORISMATE PYRUVATE-LYASE"/>
    <property type="match status" value="1"/>
</dbReference>
<dbReference type="EC" id="4.1.3.40" evidence="4"/>
<keyword evidence="3 4" id="KW-0456">Lyase</keyword>
<dbReference type="UniPathway" id="UPA00232"/>
<dbReference type="SUPFAM" id="SSF64288">
    <property type="entry name" value="Chorismate lyase-like"/>
    <property type="match status" value="1"/>
</dbReference>
<dbReference type="GO" id="GO:0005829">
    <property type="term" value="C:cytosol"/>
    <property type="evidence" value="ECO:0007669"/>
    <property type="project" value="TreeGrafter"/>
</dbReference>
<evidence type="ECO:0000256" key="4">
    <source>
        <dbReference type="HAMAP-Rule" id="MF_01632"/>
    </source>
</evidence>
<dbReference type="RefSeq" id="WP_254899373.1">
    <property type="nucleotide sequence ID" value="NZ_FXAM01000001.1"/>
</dbReference>
<comment type="function">
    <text evidence="4">Removes the pyruvyl group from chorismate, with concomitant aromatization of the ring, to provide 4-hydroxybenzoate (4HB) for the ubiquinone pathway.</text>
</comment>
<name>A0A1Y6D2X2_9GAMM</name>
<evidence type="ECO:0000256" key="3">
    <source>
        <dbReference type="ARBA" id="ARBA00023239"/>
    </source>
</evidence>
<dbReference type="GO" id="GO:0008813">
    <property type="term" value="F:chorismate lyase activity"/>
    <property type="evidence" value="ECO:0007669"/>
    <property type="project" value="UniProtKB-UniRule"/>
</dbReference>
<reference evidence="5 6" key="1">
    <citation type="submission" date="2016-12" db="EMBL/GenBank/DDBJ databases">
        <authorList>
            <person name="Song W.-J."/>
            <person name="Kurnit D.M."/>
        </authorList>
    </citation>
    <scope>NUCLEOTIDE SEQUENCE [LARGE SCALE GENOMIC DNA]</scope>
    <source>
        <strain evidence="5 6">175</strain>
    </source>
</reference>
<feature type="binding site" evidence="4">
    <location>
        <position position="177"/>
    </location>
    <ligand>
        <name>substrate</name>
    </ligand>
</feature>
<accession>A0A1Y6D2X2</accession>
<keyword evidence="1 4" id="KW-0963">Cytoplasm</keyword>
<dbReference type="GO" id="GO:0042866">
    <property type="term" value="P:pyruvate biosynthetic process"/>
    <property type="evidence" value="ECO:0007669"/>
    <property type="project" value="UniProtKB-UniRule"/>
</dbReference>
<proteinExistence type="inferred from homology"/>
<organism evidence="5 6">
    <name type="scientific">Methylomagnum ishizawai</name>
    <dbReference type="NCBI Taxonomy" id="1760988"/>
    <lineage>
        <taxon>Bacteria</taxon>
        <taxon>Pseudomonadati</taxon>
        <taxon>Pseudomonadota</taxon>
        <taxon>Gammaproteobacteria</taxon>
        <taxon>Methylococcales</taxon>
        <taxon>Methylococcaceae</taxon>
        <taxon>Methylomagnum</taxon>
    </lineage>
</organism>
<dbReference type="HAMAP" id="MF_01632">
    <property type="entry name" value="UbiC"/>
    <property type="match status" value="1"/>
</dbReference>
<comment type="caution">
    <text evidence="4">Lacks conserved residue(s) required for the propagation of feature annotation.</text>
</comment>
<comment type="similarity">
    <text evidence="4">Belongs to the UbiC family.</text>
</comment>
<keyword evidence="2 4" id="KW-0831">Ubiquinone biosynthesis</keyword>
<dbReference type="PANTHER" id="PTHR38683:SF1">
    <property type="entry name" value="CHORISMATE PYRUVATE-LYASE"/>
    <property type="match status" value="1"/>
</dbReference>
<dbReference type="STRING" id="1760988.SAMN02949497_2554"/>